<evidence type="ECO:0000313" key="1">
    <source>
        <dbReference type="EMBL" id="JAH32659.1"/>
    </source>
</evidence>
<reference evidence="1" key="1">
    <citation type="submission" date="2014-11" db="EMBL/GenBank/DDBJ databases">
        <authorList>
            <person name="Amaro Gonzalez C."/>
        </authorList>
    </citation>
    <scope>NUCLEOTIDE SEQUENCE</scope>
</reference>
<proteinExistence type="predicted"/>
<protein>
    <submittedName>
        <fullName evidence="1">Uncharacterized protein</fullName>
    </submittedName>
</protein>
<organism evidence="1">
    <name type="scientific">Anguilla anguilla</name>
    <name type="common">European freshwater eel</name>
    <name type="synonym">Muraena anguilla</name>
    <dbReference type="NCBI Taxonomy" id="7936"/>
    <lineage>
        <taxon>Eukaryota</taxon>
        <taxon>Metazoa</taxon>
        <taxon>Chordata</taxon>
        <taxon>Craniata</taxon>
        <taxon>Vertebrata</taxon>
        <taxon>Euteleostomi</taxon>
        <taxon>Actinopterygii</taxon>
        <taxon>Neopterygii</taxon>
        <taxon>Teleostei</taxon>
        <taxon>Anguilliformes</taxon>
        <taxon>Anguillidae</taxon>
        <taxon>Anguilla</taxon>
    </lineage>
</organism>
<dbReference type="EMBL" id="GBXM01075918">
    <property type="protein sequence ID" value="JAH32659.1"/>
    <property type="molecule type" value="Transcribed_RNA"/>
</dbReference>
<name>A0A0E9RU34_ANGAN</name>
<sequence>MKSMFKISMRFGKNM</sequence>
<accession>A0A0E9RU34</accession>
<reference evidence="1" key="2">
    <citation type="journal article" date="2015" name="Fish Shellfish Immunol.">
        <title>Early steps in the European eel (Anguilla anguilla)-Vibrio vulnificus interaction in the gills: Role of the RtxA13 toxin.</title>
        <authorList>
            <person name="Callol A."/>
            <person name="Pajuelo D."/>
            <person name="Ebbesson L."/>
            <person name="Teles M."/>
            <person name="MacKenzie S."/>
            <person name="Amaro C."/>
        </authorList>
    </citation>
    <scope>NUCLEOTIDE SEQUENCE</scope>
</reference>